<dbReference type="Gene3D" id="3.30.460.10">
    <property type="entry name" value="Beta Polymerase, domain 2"/>
    <property type="match status" value="1"/>
</dbReference>
<proteinExistence type="predicted"/>
<reference evidence="2" key="1">
    <citation type="submission" date="2019-01" db="EMBL/GenBank/DDBJ databases">
        <authorList>
            <consortium name="Genoscope - CEA"/>
            <person name="William W."/>
        </authorList>
    </citation>
    <scope>NUCLEOTIDE SEQUENCE</scope>
    <source>
        <strain evidence="2">CR-1</strain>
    </source>
</reference>
<dbReference type="PANTHER" id="PTHR33933">
    <property type="entry name" value="NUCLEOTIDYLTRANSFERASE"/>
    <property type="match status" value="1"/>
</dbReference>
<dbReference type="EMBL" id="CAACVI010000023">
    <property type="protein sequence ID" value="VEN74255.1"/>
    <property type="molecule type" value="Genomic_DNA"/>
</dbReference>
<feature type="domain" description="Polymerase nucleotidyl transferase" evidence="1">
    <location>
        <begin position="19"/>
        <end position="89"/>
    </location>
</feature>
<dbReference type="InterPro" id="IPR002934">
    <property type="entry name" value="Polymerase_NTP_transf_dom"/>
</dbReference>
<dbReference type="PANTHER" id="PTHR33933:SF1">
    <property type="entry name" value="PROTEIN ADENYLYLTRANSFERASE MNTA-RELATED"/>
    <property type="match status" value="1"/>
</dbReference>
<evidence type="ECO:0000259" key="1">
    <source>
        <dbReference type="Pfam" id="PF01909"/>
    </source>
</evidence>
<dbReference type="Pfam" id="PF01909">
    <property type="entry name" value="NTP_transf_2"/>
    <property type="match status" value="1"/>
</dbReference>
<dbReference type="GO" id="GO:0016779">
    <property type="term" value="F:nucleotidyltransferase activity"/>
    <property type="evidence" value="ECO:0007669"/>
    <property type="project" value="InterPro"/>
</dbReference>
<dbReference type="InterPro" id="IPR043519">
    <property type="entry name" value="NT_sf"/>
</dbReference>
<accession>A0A484HMX2</accession>
<evidence type="ECO:0000313" key="2">
    <source>
        <dbReference type="EMBL" id="VEN74255.1"/>
    </source>
</evidence>
<dbReference type="SUPFAM" id="SSF81301">
    <property type="entry name" value="Nucleotidyltransferase"/>
    <property type="match status" value="1"/>
</dbReference>
<name>A0A484HMX2_9BACT</name>
<organism evidence="2">
    <name type="scientific">uncultured Desulfobacteraceae bacterium</name>
    <dbReference type="NCBI Taxonomy" id="218296"/>
    <lineage>
        <taxon>Bacteria</taxon>
        <taxon>Pseudomonadati</taxon>
        <taxon>Thermodesulfobacteriota</taxon>
        <taxon>Desulfobacteria</taxon>
        <taxon>Desulfobacterales</taxon>
        <taxon>Desulfobacteraceae</taxon>
        <taxon>environmental samples</taxon>
    </lineage>
</organism>
<protein>
    <recommendedName>
        <fullName evidence="1">Polymerase nucleotidyl transferase domain-containing protein</fullName>
    </recommendedName>
</protein>
<sequence>MKPYKNWEKKPGTASDLLEKIRSHIRLIVPNADIILYGSRARDEAGEFSDWDFLTLIDQPVSADLTEKIRNAVYEIELESDEILSVIVRSRRDWHSPKYSVLPFKRAVENEGVIL</sequence>
<gene>
    <name evidence="2" type="ORF">EPICR_30190</name>
</gene>
<dbReference type="AlphaFoldDB" id="A0A484HMX2"/>
<dbReference type="CDD" id="cd05403">
    <property type="entry name" value="NT_KNTase_like"/>
    <property type="match status" value="1"/>
</dbReference>
<dbReference type="InterPro" id="IPR052548">
    <property type="entry name" value="Type_VII_TA_antitoxin"/>
</dbReference>